<evidence type="ECO:0000256" key="1">
    <source>
        <dbReference type="ARBA" id="ARBA00022723"/>
    </source>
</evidence>
<dbReference type="InterPro" id="IPR003126">
    <property type="entry name" value="Znf_UBR"/>
</dbReference>
<dbReference type="CDD" id="cd19673">
    <property type="entry name" value="UBR-box_UBR3"/>
    <property type="match status" value="1"/>
</dbReference>
<keyword evidence="6" id="KW-0833">Ubl conjugation pathway</keyword>
<gene>
    <name evidence="9" type="ORF">ENUP19_0084G0010</name>
</gene>
<accession>A0ABQ0DGD8</accession>
<evidence type="ECO:0000313" key="10">
    <source>
        <dbReference type="Proteomes" id="UP001628156"/>
    </source>
</evidence>
<evidence type="ECO:0000256" key="6">
    <source>
        <dbReference type="RuleBase" id="RU366018"/>
    </source>
</evidence>
<keyword evidence="1 6" id="KW-0479">Metal-binding</keyword>
<evidence type="ECO:0000256" key="5">
    <source>
        <dbReference type="PROSITE-ProRule" id="PRU00508"/>
    </source>
</evidence>
<comment type="function">
    <text evidence="6">Ubiquitin ligase protein which is a component of the N-end rule pathway. Recognizes and binds to proteins bearing specific N-terminal residues that are destabilizing according to the N-end rule, leading to their ubiquitination and subsequent degradation.</text>
</comment>
<dbReference type="Proteomes" id="UP001628156">
    <property type="component" value="Unassembled WGS sequence"/>
</dbReference>
<dbReference type="InterPro" id="IPR039164">
    <property type="entry name" value="UBR1-like"/>
</dbReference>
<dbReference type="SUPFAM" id="SSF57850">
    <property type="entry name" value="RING/U-box"/>
    <property type="match status" value="1"/>
</dbReference>
<evidence type="ECO:0000259" key="7">
    <source>
        <dbReference type="PROSITE" id="PS50089"/>
    </source>
</evidence>
<dbReference type="Gene3D" id="2.10.110.30">
    <property type="match status" value="1"/>
</dbReference>
<feature type="domain" description="RING-type" evidence="7">
    <location>
        <begin position="833"/>
        <end position="899"/>
    </location>
</feature>
<comment type="caution">
    <text evidence="9">The sequence shown here is derived from an EMBL/GenBank/DDBJ whole genome shotgun (WGS) entry which is preliminary data.</text>
</comment>
<feature type="domain" description="UBR-type" evidence="8">
    <location>
        <begin position="44"/>
        <end position="117"/>
    </location>
</feature>
<dbReference type="InterPro" id="IPR013083">
    <property type="entry name" value="Znf_RING/FYVE/PHD"/>
</dbReference>
<evidence type="ECO:0000256" key="2">
    <source>
        <dbReference type="ARBA" id="ARBA00022771"/>
    </source>
</evidence>
<evidence type="ECO:0000313" key="9">
    <source>
        <dbReference type="EMBL" id="GAB1221762.1"/>
    </source>
</evidence>
<organism evidence="9 10">
    <name type="scientific">Entamoeba nuttalli</name>
    <dbReference type="NCBI Taxonomy" id="412467"/>
    <lineage>
        <taxon>Eukaryota</taxon>
        <taxon>Amoebozoa</taxon>
        <taxon>Evosea</taxon>
        <taxon>Archamoebae</taxon>
        <taxon>Mastigamoebida</taxon>
        <taxon>Entamoebidae</taxon>
        <taxon>Entamoeba</taxon>
    </lineage>
</organism>
<evidence type="ECO:0000256" key="3">
    <source>
        <dbReference type="ARBA" id="ARBA00022833"/>
    </source>
</evidence>
<comment type="similarity">
    <text evidence="6">Belongs to the E3 ubiquitin-protein ligase UBR1-like family.</text>
</comment>
<keyword evidence="3 6" id="KW-0862">Zinc</keyword>
<protein>
    <recommendedName>
        <fullName evidence="6">E3 ubiquitin-protein ligase</fullName>
        <ecNumber evidence="6">2.3.2.27</ecNumber>
    </recommendedName>
</protein>
<reference evidence="9 10" key="1">
    <citation type="journal article" date="2019" name="PLoS Negl. Trop. Dis.">
        <title>Whole genome sequencing of Entamoeba nuttalli reveals mammalian host-related molecular signatures and a novel octapeptide-repeat surface protein.</title>
        <authorList>
            <person name="Tanaka M."/>
            <person name="Makiuchi T."/>
            <person name="Komiyama T."/>
            <person name="Shiina T."/>
            <person name="Osaki K."/>
            <person name="Tachibana H."/>
        </authorList>
    </citation>
    <scope>NUCLEOTIDE SEQUENCE [LARGE SCALE GENOMIC DNA]</scope>
    <source>
        <strain evidence="9 10">P19-061405</strain>
    </source>
</reference>
<dbReference type="Pfam" id="PF02207">
    <property type="entry name" value="zf-UBR"/>
    <property type="match status" value="1"/>
</dbReference>
<name>A0ABQ0DGD8_9EUKA</name>
<dbReference type="Gene3D" id="3.30.40.10">
    <property type="entry name" value="Zinc/RING finger domain, C3HC4 (zinc finger)"/>
    <property type="match status" value="1"/>
</dbReference>
<dbReference type="PANTHER" id="PTHR21497:SF24">
    <property type="entry name" value="E3 UBIQUITIN-PROTEIN LIGASE UBR1"/>
    <property type="match status" value="1"/>
</dbReference>
<proteinExistence type="inferred from homology"/>
<evidence type="ECO:0000256" key="4">
    <source>
        <dbReference type="PROSITE-ProRule" id="PRU00175"/>
    </source>
</evidence>
<keyword evidence="10" id="KW-1185">Reference proteome</keyword>
<keyword evidence="6" id="KW-0808">Transferase</keyword>
<dbReference type="PANTHER" id="PTHR21497">
    <property type="entry name" value="UBIQUITIN LIGASE E3 ALPHA-RELATED"/>
    <property type="match status" value="1"/>
</dbReference>
<dbReference type="EMBL" id="BAAFRS010000084">
    <property type="protein sequence ID" value="GAB1221762.1"/>
    <property type="molecule type" value="Genomic_DNA"/>
</dbReference>
<sequence>MNKETFYTIIKQIRNENQIYKLIFGKDICFKEIKEKCSSLIQEEGCRNNGNSDSRQLLYRCKTCEKTPSSCICCQCFDETKHQGHNYYSYLSMSQYTCDCGNERYWKKEGFCNKHQHKFNGNIKEIIPKEINYCLKSLAILFQYSISFLMEKDNNGELNMIFKVLCQIDNIPYFHKLFISLLNENYLFPSDSLLYNKYNYHSLTLFQRYFELSFVHQHLPDSILNFLISFLTNISEMKFDYTSIYDLALASVYFDYSPNNGLESIFSGFIYDKSIAEYSLFKSGRFIQMIDIFINTIKIYSSGIIHENILKNVESLLDCINGLINNGIKYQCSLEEFSKVLELICCCSNLFPFYIKTGEHDETDPEHFEYVFLLLYSILLCFSLIDVFDVDDFYYNHFNFIHQTLMNHVKTYLNNVPLININGIKIHLRKVGINQQVSPLSGINYFYLLILQTLINKNQLDKISISNEDAILLCETSFISLQFIHQFSSNVYVRNNIDVECHYSFYIDLFLPHMLNGDLNISKLMLKYITIDQFIYTLLVIFNVIELEPTNEIIDLNISQFNTNNFGILLSVLIQMNRTPLIKKVFNDEHFIKNIIAHIIMTGESHPTKISELIPFYELNINQLCDELMIKKGVLKEEWLNRINPLYPFLQTELQEQLKINTLFGDKSLKNNRYYFEGLNWNKDLFNCITSSLFWNIIKKGLSNENIIFILMIITDINSEIQNDICSTEDIKSLGIFNEENVTSITEILKHNYTQIKDFEIFIKGINNINVRKLLKFESCTVIPSPVKTTKLTKADLLKKKVLKKMNEKQTTFTLNEHIIEESSLENQNEDFCVVCQSIKQSPLGRFIYYDPGFAVLIQRKKEGGKSDSETVFTTCKHHIHEECFMELINQYTQCPICKSKFELFLPLSNQISIINENTFNEKYSLIKIAFNNNKNKIFNVLMSCLISTLESLELAQFENIDIHEDDFDILKSLFIALKSLTINLKGYLDDFIKYSNINSPLYLYIILRLYNQDIQPAYIQQVNNVMSIIAKIKPSLLSHKQINFIKPRLNNMNINGLSDCLNCEDAVNKLSISFEHCIHLIEPIIKSIPMTDEVPLLKTINYIDHATGNDQYTFIPTIPQHIPFIELPKTFEGVLKKYCYSKCDSCDSFISDVLLSRVCLYCGKVICTKRKCLEYHSHQCSCGFNVMLDLYSGAFCLNYRGKTNGIIVYEDEYGDCFDPKKLLIPNLLLNPLKVKLFVLFYFYSSSTDYSCL</sequence>
<feature type="zinc finger region" description="UBR-type" evidence="5">
    <location>
        <begin position="44"/>
        <end position="117"/>
    </location>
</feature>
<keyword evidence="2 4" id="KW-0863">Zinc-finger</keyword>
<dbReference type="SMART" id="SM00396">
    <property type="entry name" value="ZnF_UBR1"/>
    <property type="match status" value="1"/>
</dbReference>
<dbReference type="InterPro" id="IPR001841">
    <property type="entry name" value="Znf_RING"/>
</dbReference>
<dbReference type="PROSITE" id="PS50089">
    <property type="entry name" value="ZF_RING_2"/>
    <property type="match status" value="1"/>
</dbReference>
<evidence type="ECO:0000259" key="8">
    <source>
        <dbReference type="PROSITE" id="PS51157"/>
    </source>
</evidence>
<dbReference type="PROSITE" id="PS51157">
    <property type="entry name" value="ZF_UBR"/>
    <property type="match status" value="1"/>
</dbReference>
<comment type="catalytic activity">
    <reaction evidence="6">
        <text>S-ubiquitinyl-[E2 ubiquitin-conjugating enzyme]-L-cysteine + [acceptor protein]-L-lysine = [E2 ubiquitin-conjugating enzyme]-L-cysteine + N(6)-ubiquitinyl-[acceptor protein]-L-lysine.</text>
        <dbReference type="EC" id="2.3.2.27"/>
    </reaction>
</comment>
<comment type="pathway">
    <text evidence="6">Protein modification; protein ubiquitination.</text>
</comment>
<dbReference type="SMART" id="SM00184">
    <property type="entry name" value="RING"/>
    <property type="match status" value="1"/>
</dbReference>
<dbReference type="EC" id="2.3.2.27" evidence="6"/>